<dbReference type="InterPro" id="IPR012877">
    <property type="entry name" value="Dhs-27"/>
</dbReference>
<dbReference type="AlphaFoldDB" id="A0AA39I9J3"/>
<dbReference type="Gene3D" id="3.90.1200.10">
    <property type="match status" value="1"/>
</dbReference>
<gene>
    <name evidence="2" type="ORF">QR680_013860</name>
</gene>
<accession>A0AA39I9J3</accession>
<dbReference type="Proteomes" id="UP001175271">
    <property type="component" value="Unassembled WGS sequence"/>
</dbReference>
<dbReference type="PANTHER" id="PTHR23020">
    <property type="entry name" value="UNCHARACTERIZED NUCLEAR HORMONE RECEPTOR-RELATED"/>
    <property type="match status" value="1"/>
</dbReference>
<comment type="caution">
    <text evidence="2">The sequence shown here is derived from an EMBL/GenBank/DDBJ whole genome shotgun (WGS) entry which is preliminary data.</text>
</comment>
<dbReference type="PANTHER" id="PTHR23020:SF41">
    <property type="entry name" value="AMINOGLYCOSIDE PHOSPHOTRANSFERASE DOMAIN-CONTAINING PROTEIN"/>
    <property type="match status" value="1"/>
</dbReference>
<dbReference type="InterPro" id="IPR052961">
    <property type="entry name" value="Oxido-Kinase-like_Enzymes"/>
</dbReference>
<feature type="domain" description="CHK kinase-like" evidence="1">
    <location>
        <begin position="145"/>
        <end position="332"/>
    </location>
</feature>
<dbReference type="Pfam" id="PF07914">
    <property type="entry name" value="DUF1679"/>
    <property type="match status" value="1"/>
</dbReference>
<evidence type="ECO:0000313" key="2">
    <source>
        <dbReference type="EMBL" id="KAK0418932.1"/>
    </source>
</evidence>
<name>A0AA39I9J3_9BILA</name>
<reference evidence="2" key="1">
    <citation type="submission" date="2023-06" db="EMBL/GenBank/DDBJ databases">
        <title>Genomic analysis of the entomopathogenic nematode Steinernema hermaphroditum.</title>
        <authorList>
            <person name="Schwarz E.M."/>
            <person name="Heppert J.K."/>
            <person name="Baniya A."/>
            <person name="Schwartz H.T."/>
            <person name="Tan C.-H."/>
            <person name="Antoshechkin I."/>
            <person name="Sternberg P.W."/>
            <person name="Goodrich-Blair H."/>
            <person name="Dillman A.R."/>
        </authorList>
    </citation>
    <scope>NUCLEOTIDE SEQUENCE</scope>
    <source>
        <strain evidence="2">PS9179</strain>
        <tissue evidence="2">Whole animal</tissue>
    </source>
</reference>
<sequence>MMSSAVESPSVTIFSSDWKQKPIEGTPFTIDWILRALWKSEVAIDPADVVDVTTSNISGCTGFASQIMRIAFHLDGCADQVSVVLKIPGAELLKRAQEGKYDLVQVDYYNQEVRFYQHFASLLCAPLPRMFELVKWVPGGDIGAILMEDLSGTCSVQSVSEGLNLQQVLSVVDHLADMHNSFLRLPGSERKKFADEFPPPEGYIDYHVNVIVPKAVEVTRKYPDIFGNRLDKFLDILYDRNYHRYFAASVSEAFGLPRVPVHGDLWSNNILWKNCDPDKVGAFVDWQAFYVGNPAFDLSRILMLSASTTVRRAYADSIISHFYSRLDDPFFTKADLDRAYKETLPYQCAHMVFVVQLLEPRYIRPQVDEMLQRAKAVLDDIRDYEPMYKASK</sequence>
<dbReference type="SMART" id="SM00587">
    <property type="entry name" value="CHK"/>
    <property type="match status" value="1"/>
</dbReference>
<dbReference type="SUPFAM" id="SSF56112">
    <property type="entry name" value="Protein kinase-like (PK-like)"/>
    <property type="match status" value="1"/>
</dbReference>
<proteinExistence type="predicted"/>
<evidence type="ECO:0000313" key="3">
    <source>
        <dbReference type="Proteomes" id="UP001175271"/>
    </source>
</evidence>
<protein>
    <recommendedName>
        <fullName evidence="1">CHK kinase-like domain-containing protein</fullName>
    </recommendedName>
</protein>
<organism evidence="2 3">
    <name type="scientific">Steinernema hermaphroditum</name>
    <dbReference type="NCBI Taxonomy" id="289476"/>
    <lineage>
        <taxon>Eukaryota</taxon>
        <taxon>Metazoa</taxon>
        <taxon>Ecdysozoa</taxon>
        <taxon>Nematoda</taxon>
        <taxon>Chromadorea</taxon>
        <taxon>Rhabditida</taxon>
        <taxon>Tylenchina</taxon>
        <taxon>Panagrolaimomorpha</taxon>
        <taxon>Strongyloidoidea</taxon>
        <taxon>Steinernematidae</taxon>
        <taxon>Steinernema</taxon>
    </lineage>
</organism>
<dbReference type="EMBL" id="JAUCMV010000002">
    <property type="protein sequence ID" value="KAK0418932.1"/>
    <property type="molecule type" value="Genomic_DNA"/>
</dbReference>
<evidence type="ECO:0000259" key="1">
    <source>
        <dbReference type="SMART" id="SM00587"/>
    </source>
</evidence>
<dbReference type="InterPro" id="IPR011009">
    <property type="entry name" value="Kinase-like_dom_sf"/>
</dbReference>
<dbReference type="InterPro" id="IPR015897">
    <property type="entry name" value="CHK_kinase-like"/>
</dbReference>
<keyword evidence="3" id="KW-1185">Reference proteome</keyword>